<proteinExistence type="predicted"/>
<dbReference type="InterPro" id="IPR000160">
    <property type="entry name" value="GGDEF_dom"/>
</dbReference>
<dbReference type="Pfam" id="PF00990">
    <property type="entry name" value="GGDEF"/>
    <property type="match status" value="1"/>
</dbReference>
<dbReference type="CDD" id="cd01949">
    <property type="entry name" value="GGDEF"/>
    <property type="match status" value="1"/>
</dbReference>
<dbReference type="OrthoDB" id="23692at2"/>
<dbReference type="InterPro" id="IPR029787">
    <property type="entry name" value="Nucleotide_cyclase"/>
</dbReference>
<dbReference type="InterPro" id="IPR050469">
    <property type="entry name" value="Diguanylate_Cyclase"/>
</dbReference>
<evidence type="ECO:0000259" key="1">
    <source>
        <dbReference type="PROSITE" id="PS50887"/>
    </source>
</evidence>
<dbReference type="SUPFAM" id="SSF55781">
    <property type="entry name" value="GAF domain-like"/>
    <property type="match status" value="1"/>
</dbReference>
<dbReference type="AlphaFoldDB" id="A0A4Y3WH31"/>
<comment type="caution">
    <text evidence="2">The sequence shown here is derived from an EMBL/GenBank/DDBJ whole genome shotgun (WGS) entry which is preliminary data.</text>
</comment>
<evidence type="ECO:0000313" key="3">
    <source>
        <dbReference type="Proteomes" id="UP000320338"/>
    </source>
</evidence>
<evidence type="ECO:0000313" key="2">
    <source>
        <dbReference type="EMBL" id="GEC18312.1"/>
    </source>
</evidence>
<dbReference type="SUPFAM" id="SSF55073">
    <property type="entry name" value="Nucleotide cyclase"/>
    <property type="match status" value="1"/>
</dbReference>
<dbReference type="Gene3D" id="3.30.450.40">
    <property type="match status" value="1"/>
</dbReference>
<dbReference type="PANTHER" id="PTHR45138:SF9">
    <property type="entry name" value="DIGUANYLATE CYCLASE DGCM-RELATED"/>
    <property type="match status" value="1"/>
</dbReference>
<dbReference type="GO" id="GO:0052621">
    <property type="term" value="F:diguanylate cyclase activity"/>
    <property type="evidence" value="ECO:0007669"/>
    <property type="project" value="TreeGrafter"/>
</dbReference>
<dbReference type="InterPro" id="IPR043128">
    <property type="entry name" value="Rev_trsase/Diguanyl_cyclase"/>
</dbReference>
<keyword evidence="3" id="KW-1185">Reference proteome</keyword>
<dbReference type="Proteomes" id="UP000320338">
    <property type="component" value="Unassembled WGS sequence"/>
</dbReference>
<dbReference type="RefSeq" id="WP_141276781.1">
    <property type="nucleotide sequence ID" value="NZ_BAAARZ010000027.1"/>
</dbReference>
<reference evidence="2 3" key="1">
    <citation type="submission" date="2019-06" db="EMBL/GenBank/DDBJ databases">
        <title>Whole genome shotgun sequence of Pseudonocardia hydrocarbonoxydans NBRC 14498.</title>
        <authorList>
            <person name="Hosoyama A."/>
            <person name="Uohara A."/>
            <person name="Ohji S."/>
            <person name="Ichikawa N."/>
        </authorList>
    </citation>
    <scope>NUCLEOTIDE SEQUENCE [LARGE SCALE GENOMIC DNA]</scope>
    <source>
        <strain evidence="2 3">NBRC 14498</strain>
    </source>
</reference>
<dbReference type="InterPro" id="IPR029016">
    <property type="entry name" value="GAF-like_dom_sf"/>
</dbReference>
<gene>
    <name evidence="2" type="ORF">PHY01_05950</name>
</gene>
<dbReference type="SMART" id="SM00065">
    <property type="entry name" value="GAF"/>
    <property type="match status" value="1"/>
</dbReference>
<name>A0A4Y3WH31_9PSEU</name>
<accession>A0A4Y3WH31</accession>
<dbReference type="EMBL" id="BJNG01000005">
    <property type="protein sequence ID" value="GEC18312.1"/>
    <property type="molecule type" value="Genomic_DNA"/>
</dbReference>
<dbReference type="Gene3D" id="3.30.70.270">
    <property type="match status" value="1"/>
</dbReference>
<dbReference type="PROSITE" id="PS50887">
    <property type="entry name" value="GGDEF"/>
    <property type="match status" value="1"/>
</dbReference>
<feature type="domain" description="GGDEF" evidence="1">
    <location>
        <begin position="205"/>
        <end position="328"/>
    </location>
</feature>
<dbReference type="SMART" id="SM00267">
    <property type="entry name" value="GGDEF"/>
    <property type="match status" value="1"/>
</dbReference>
<dbReference type="InterPro" id="IPR003018">
    <property type="entry name" value="GAF"/>
</dbReference>
<sequence>MESEPELVAPYLRPARTFDAACATVVEYLSRAVPMGMWAVTRIVDGRQILLAVDAPAYGLPAGTELPYATSMCRTMVSGGTPRIAPDVQRVPEYAAAAAAAAPFVVNAYLGTPIVRPDGALFGTVCGFDPQRGPDSLHAHRPLLDLLSSMLSAVLEADTQATAAARELELARREADTDALTGLLNRRGWDRFLRVEEQRFRRFGDPACVVVMDLDHLKTVNDTRGHDAGDDYIRRAATALSGCLRGGDVLARLGGDEFGMLAVGATPEQTARLVGRMERALAAAGVSGSFGHAPYSVVAGFPGAWQAADEAMYEQKRRRRARLTTANGPPAHS</sequence>
<dbReference type="NCBIfam" id="TIGR00254">
    <property type="entry name" value="GGDEF"/>
    <property type="match status" value="1"/>
</dbReference>
<organism evidence="2 3">
    <name type="scientific">Pseudonocardia hydrocarbonoxydans</name>
    <dbReference type="NCBI Taxonomy" id="76726"/>
    <lineage>
        <taxon>Bacteria</taxon>
        <taxon>Bacillati</taxon>
        <taxon>Actinomycetota</taxon>
        <taxon>Actinomycetes</taxon>
        <taxon>Pseudonocardiales</taxon>
        <taxon>Pseudonocardiaceae</taxon>
        <taxon>Pseudonocardia</taxon>
    </lineage>
</organism>
<dbReference type="PANTHER" id="PTHR45138">
    <property type="entry name" value="REGULATORY COMPONENTS OF SENSORY TRANSDUCTION SYSTEM"/>
    <property type="match status" value="1"/>
</dbReference>
<protein>
    <recommendedName>
        <fullName evidence="1">GGDEF domain-containing protein</fullName>
    </recommendedName>
</protein>